<evidence type="ECO:0000313" key="8">
    <source>
        <dbReference type="Proteomes" id="UP000001416"/>
    </source>
</evidence>
<dbReference type="GeneID" id="87103759"/>
<dbReference type="InterPro" id="IPR013324">
    <property type="entry name" value="RNA_pol_sigma_r3/r4-like"/>
</dbReference>
<dbReference type="SUPFAM" id="SSF88946">
    <property type="entry name" value="Sigma2 domain of RNA polymerase sigma factors"/>
    <property type="match status" value="1"/>
</dbReference>
<name>Q82WV0_NITEU</name>
<dbReference type="InterPro" id="IPR014284">
    <property type="entry name" value="RNA_pol_sigma-70_dom"/>
</dbReference>
<dbReference type="Gene3D" id="1.10.10.10">
    <property type="entry name" value="Winged helix-like DNA-binding domain superfamily/Winged helix DNA-binding domain"/>
    <property type="match status" value="1"/>
</dbReference>
<keyword evidence="4" id="KW-0804">Transcription</keyword>
<evidence type="ECO:0000259" key="5">
    <source>
        <dbReference type="Pfam" id="PF04542"/>
    </source>
</evidence>
<dbReference type="Pfam" id="PF08281">
    <property type="entry name" value="Sigma70_r4_2"/>
    <property type="match status" value="1"/>
</dbReference>
<dbReference type="GO" id="GO:0006352">
    <property type="term" value="P:DNA-templated transcription initiation"/>
    <property type="evidence" value="ECO:0007669"/>
    <property type="project" value="InterPro"/>
</dbReference>
<dbReference type="SUPFAM" id="SSF88659">
    <property type="entry name" value="Sigma3 and sigma4 domains of RNA polymerase sigma factors"/>
    <property type="match status" value="1"/>
</dbReference>
<dbReference type="HOGENOM" id="CLU_047691_12_5_4"/>
<dbReference type="PANTHER" id="PTHR43133:SF63">
    <property type="entry name" value="RNA POLYMERASE SIGMA FACTOR FECI-RELATED"/>
    <property type="match status" value="1"/>
</dbReference>
<dbReference type="KEGG" id="neu:NE0557"/>
<keyword evidence="2" id="KW-0805">Transcription regulation</keyword>
<evidence type="ECO:0000313" key="7">
    <source>
        <dbReference type="EMBL" id="CAD84468.1"/>
    </source>
</evidence>
<organism evidence="7 8">
    <name type="scientific">Nitrosomonas europaea (strain ATCC 19718 / CIP 103999 / KCTC 2705 / NBRC 14298)</name>
    <dbReference type="NCBI Taxonomy" id="228410"/>
    <lineage>
        <taxon>Bacteria</taxon>
        <taxon>Pseudomonadati</taxon>
        <taxon>Pseudomonadota</taxon>
        <taxon>Betaproteobacteria</taxon>
        <taxon>Nitrosomonadales</taxon>
        <taxon>Nitrosomonadaceae</taxon>
        <taxon>Nitrosomonas</taxon>
    </lineage>
</organism>
<dbReference type="SMR" id="Q82WV0"/>
<dbReference type="InterPro" id="IPR036388">
    <property type="entry name" value="WH-like_DNA-bd_sf"/>
</dbReference>
<evidence type="ECO:0000259" key="6">
    <source>
        <dbReference type="Pfam" id="PF08281"/>
    </source>
</evidence>
<dbReference type="InterPro" id="IPR013249">
    <property type="entry name" value="RNA_pol_sigma70_r4_t2"/>
</dbReference>
<sequence length="219" mass="24985">MMAVLHRSSDIIAATICRILIPQFYSDNTVPINGNYSCIFLLSYMFPLDSPLLADLYKKYRSRLISRIARLTGCRETAADLAQDAYMRLLDQTGVACPSNPAAYLFRIGRNLAIDHQRRPDFRQHDETSFEEELPSSFSGLDQQAVYRQECEQLWTAIMELPRPVSRALVLSVIEGVSQAAIAEELGVTERTVRRYISKGMAHCQRRLRNPLPPARYDR</sequence>
<evidence type="ECO:0000256" key="4">
    <source>
        <dbReference type="ARBA" id="ARBA00023163"/>
    </source>
</evidence>
<dbReference type="AlphaFoldDB" id="Q82WV0"/>
<dbReference type="Gene3D" id="1.10.1740.10">
    <property type="match status" value="1"/>
</dbReference>
<dbReference type="InterPro" id="IPR007627">
    <property type="entry name" value="RNA_pol_sigma70_r2"/>
</dbReference>
<comment type="similarity">
    <text evidence="1">Belongs to the sigma-70 factor family. ECF subfamily.</text>
</comment>
<dbReference type="STRING" id="228410.NE0557"/>
<dbReference type="InterPro" id="IPR013325">
    <property type="entry name" value="RNA_pol_sigma_r2"/>
</dbReference>
<dbReference type="RefSeq" id="WP_011111187.1">
    <property type="nucleotide sequence ID" value="NC_004757.1"/>
</dbReference>
<dbReference type="Pfam" id="PF04542">
    <property type="entry name" value="Sigma70_r2"/>
    <property type="match status" value="1"/>
</dbReference>
<reference evidence="7 8" key="1">
    <citation type="journal article" date="2003" name="J. Bacteriol.">
        <title>Complete genome sequence of the ammonia-oxidizing bacterium and obligate chemolithoautotroph Nitrosomonas europaea.</title>
        <authorList>
            <person name="Chain P."/>
            <person name="Lamerdin J."/>
            <person name="Larimer F."/>
            <person name="Regala W."/>
            <person name="Land M."/>
            <person name="Hauser L."/>
            <person name="Hooper A."/>
            <person name="Klotz M."/>
            <person name="Norton J."/>
            <person name="Sayavedra-Soto L."/>
            <person name="Arciero D."/>
            <person name="Hommes N."/>
            <person name="Whittaker M."/>
            <person name="Arp D."/>
        </authorList>
    </citation>
    <scope>NUCLEOTIDE SEQUENCE [LARGE SCALE GENOMIC DNA]</scope>
    <source>
        <strain evidence="8">ATCC 19718 / CIP 103999 / KCTC 2705 / NBRC 14298</strain>
    </source>
</reference>
<keyword evidence="3" id="KW-0731">Sigma factor</keyword>
<gene>
    <name evidence="7" type="ordered locus">NE0557</name>
</gene>
<dbReference type="DNASU" id="1081496"/>
<accession>Q82WV0</accession>
<dbReference type="GO" id="GO:0003677">
    <property type="term" value="F:DNA binding"/>
    <property type="evidence" value="ECO:0007669"/>
    <property type="project" value="InterPro"/>
</dbReference>
<dbReference type="NCBIfam" id="TIGR02937">
    <property type="entry name" value="sigma70-ECF"/>
    <property type="match status" value="1"/>
</dbReference>
<proteinExistence type="inferred from homology"/>
<dbReference type="InterPro" id="IPR039425">
    <property type="entry name" value="RNA_pol_sigma-70-like"/>
</dbReference>
<dbReference type="OrthoDB" id="9783733at2"/>
<protein>
    <submittedName>
        <fullName evidence="7">Possible sigma-70 factor, ECF subfamily</fullName>
    </submittedName>
</protein>
<keyword evidence="8" id="KW-1185">Reference proteome</keyword>
<evidence type="ECO:0000256" key="1">
    <source>
        <dbReference type="ARBA" id="ARBA00010641"/>
    </source>
</evidence>
<dbReference type="GO" id="GO:0016987">
    <property type="term" value="F:sigma factor activity"/>
    <property type="evidence" value="ECO:0007669"/>
    <property type="project" value="UniProtKB-KW"/>
</dbReference>
<evidence type="ECO:0000256" key="2">
    <source>
        <dbReference type="ARBA" id="ARBA00023015"/>
    </source>
</evidence>
<dbReference type="EMBL" id="AL954747">
    <property type="protein sequence ID" value="CAD84468.1"/>
    <property type="molecule type" value="Genomic_DNA"/>
</dbReference>
<dbReference type="PANTHER" id="PTHR43133">
    <property type="entry name" value="RNA POLYMERASE ECF-TYPE SIGMA FACTO"/>
    <property type="match status" value="1"/>
</dbReference>
<feature type="domain" description="RNA polymerase sigma-70 region 2" evidence="5">
    <location>
        <begin position="56"/>
        <end position="119"/>
    </location>
</feature>
<feature type="domain" description="RNA polymerase sigma factor 70 region 4 type 2" evidence="6">
    <location>
        <begin position="152"/>
        <end position="204"/>
    </location>
</feature>
<dbReference type="eggNOG" id="COG1595">
    <property type="taxonomic scope" value="Bacteria"/>
</dbReference>
<dbReference type="Proteomes" id="UP000001416">
    <property type="component" value="Chromosome"/>
</dbReference>
<dbReference type="PhylomeDB" id="Q82WV0"/>
<evidence type="ECO:0000256" key="3">
    <source>
        <dbReference type="ARBA" id="ARBA00023082"/>
    </source>
</evidence>